<keyword evidence="3" id="KW-1185">Reference proteome</keyword>
<reference evidence="2 3" key="1">
    <citation type="submission" date="2018-01" db="EMBL/GenBank/DDBJ databases">
        <title>Draft genome sequence of Nonomuraea sp. KC333.</title>
        <authorList>
            <person name="Sahin N."/>
            <person name="Saygin H."/>
            <person name="Ay H."/>
        </authorList>
    </citation>
    <scope>NUCLEOTIDE SEQUENCE [LARGE SCALE GENOMIC DNA]</scope>
    <source>
        <strain evidence="2 3">KC333</strain>
    </source>
</reference>
<gene>
    <name evidence="2" type="ORF">C1J01_37060</name>
</gene>
<dbReference type="PANTHER" id="PTHR43441:SF10">
    <property type="entry name" value="ACETYLTRANSFERASE"/>
    <property type="match status" value="1"/>
</dbReference>
<dbReference type="Pfam" id="PF13302">
    <property type="entry name" value="Acetyltransf_3"/>
    <property type="match status" value="1"/>
</dbReference>
<protein>
    <submittedName>
        <fullName evidence="2">GNAT family N-acetyltransferase</fullName>
    </submittedName>
</protein>
<evidence type="ECO:0000259" key="1">
    <source>
        <dbReference type="PROSITE" id="PS51186"/>
    </source>
</evidence>
<dbReference type="PANTHER" id="PTHR43441">
    <property type="entry name" value="RIBOSOMAL-PROTEIN-SERINE ACETYLTRANSFERASE"/>
    <property type="match status" value="1"/>
</dbReference>
<dbReference type="EMBL" id="POUD01000237">
    <property type="protein sequence ID" value="PZG09836.1"/>
    <property type="molecule type" value="Genomic_DNA"/>
</dbReference>
<keyword evidence="2" id="KW-0808">Transferase</keyword>
<dbReference type="GO" id="GO:0008999">
    <property type="term" value="F:protein-N-terminal-alanine acetyltransferase activity"/>
    <property type="evidence" value="ECO:0007669"/>
    <property type="project" value="TreeGrafter"/>
</dbReference>
<dbReference type="GO" id="GO:1990189">
    <property type="term" value="F:protein N-terminal-serine acetyltransferase activity"/>
    <property type="evidence" value="ECO:0007669"/>
    <property type="project" value="TreeGrafter"/>
</dbReference>
<evidence type="ECO:0000313" key="2">
    <source>
        <dbReference type="EMBL" id="PZG09836.1"/>
    </source>
</evidence>
<dbReference type="InterPro" id="IPR051908">
    <property type="entry name" value="Ribosomal_N-acetyltransferase"/>
</dbReference>
<organism evidence="2 3">
    <name type="scientific">Nonomuraea aridisoli</name>
    <dbReference type="NCBI Taxonomy" id="2070368"/>
    <lineage>
        <taxon>Bacteria</taxon>
        <taxon>Bacillati</taxon>
        <taxon>Actinomycetota</taxon>
        <taxon>Actinomycetes</taxon>
        <taxon>Streptosporangiales</taxon>
        <taxon>Streptosporangiaceae</taxon>
        <taxon>Nonomuraea</taxon>
    </lineage>
</organism>
<name>A0A2W2DCW7_9ACTN</name>
<feature type="domain" description="N-acetyltransferase" evidence="1">
    <location>
        <begin position="18"/>
        <end position="182"/>
    </location>
</feature>
<dbReference type="InterPro" id="IPR000182">
    <property type="entry name" value="GNAT_dom"/>
</dbReference>
<dbReference type="Proteomes" id="UP000249304">
    <property type="component" value="Unassembled WGS sequence"/>
</dbReference>
<dbReference type="GO" id="GO:0005737">
    <property type="term" value="C:cytoplasm"/>
    <property type="evidence" value="ECO:0007669"/>
    <property type="project" value="TreeGrafter"/>
</dbReference>
<dbReference type="AlphaFoldDB" id="A0A2W2DCW7"/>
<dbReference type="OrthoDB" id="5293267at2"/>
<evidence type="ECO:0000313" key="3">
    <source>
        <dbReference type="Proteomes" id="UP000249304"/>
    </source>
</evidence>
<proteinExistence type="predicted"/>
<comment type="caution">
    <text evidence="2">The sequence shown here is derived from an EMBL/GenBank/DDBJ whole genome shotgun (WGS) entry which is preliminary data.</text>
</comment>
<accession>A0A2W2DCW7</accession>
<dbReference type="SUPFAM" id="SSF55729">
    <property type="entry name" value="Acyl-CoA N-acyltransferases (Nat)"/>
    <property type="match status" value="1"/>
</dbReference>
<dbReference type="PROSITE" id="PS51186">
    <property type="entry name" value="GNAT"/>
    <property type="match status" value="1"/>
</dbReference>
<dbReference type="InterPro" id="IPR016181">
    <property type="entry name" value="Acyl_CoA_acyltransferase"/>
</dbReference>
<dbReference type="Gene3D" id="3.40.630.30">
    <property type="match status" value="1"/>
</dbReference>
<sequence length="193" mass="20988">MEGVAGRPVRAVIDAGWLTLRLFTPDDIPWVYEVSCDPVVRHFVGVPSPYLPEHAAFFVETLAIGGWRDGRRLEFLAADAGTGERLGRVGLGLREDGTAEIGYWVDPRARGREVATQAVVAACRWAFAARPLELIEWRAEVGNTASRRVAEKAGFTIEGTLRSRLVHRGVRVNAWVGSLLRDEVGAPASGGQG</sequence>